<dbReference type="InterPro" id="IPR013178">
    <property type="entry name" value="Histone_AcTrfase_Rtt109/CBP"/>
</dbReference>
<dbReference type="Pfam" id="PF08214">
    <property type="entry name" value="HAT_KAT11"/>
    <property type="match status" value="1"/>
</dbReference>
<evidence type="ECO:0000256" key="5">
    <source>
        <dbReference type="ARBA" id="ARBA00023163"/>
    </source>
</evidence>
<evidence type="ECO:0000256" key="6">
    <source>
        <dbReference type="ARBA" id="ARBA00023242"/>
    </source>
</evidence>
<dbReference type="OrthoDB" id="3361892at2759"/>
<dbReference type="Proteomes" id="UP000274922">
    <property type="component" value="Unassembled WGS sequence"/>
</dbReference>
<evidence type="ECO:0000313" key="9">
    <source>
        <dbReference type="Proteomes" id="UP000274922"/>
    </source>
</evidence>
<keyword evidence="3" id="KW-0808">Transferase</keyword>
<keyword evidence="9" id="KW-1185">Reference proteome</keyword>
<dbReference type="EMBL" id="ML014375">
    <property type="protein sequence ID" value="RKO98712.1"/>
    <property type="molecule type" value="Genomic_DNA"/>
</dbReference>
<reference evidence="9" key="1">
    <citation type="journal article" date="2018" name="Nat. Microbiol.">
        <title>Leveraging single-cell genomics to expand the fungal tree of life.</title>
        <authorList>
            <person name="Ahrendt S.R."/>
            <person name="Quandt C.A."/>
            <person name="Ciobanu D."/>
            <person name="Clum A."/>
            <person name="Salamov A."/>
            <person name="Andreopoulos B."/>
            <person name="Cheng J.F."/>
            <person name="Woyke T."/>
            <person name="Pelin A."/>
            <person name="Henrissat B."/>
            <person name="Reynolds N.K."/>
            <person name="Benny G.L."/>
            <person name="Smith M.E."/>
            <person name="James T.Y."/>
            <person name="Grigoriev I.V."/>
        </authorList>
    </citation>
    <scope>NUCLEOTIDE SEQUENCE [LARGE SCALE GENOMIC DNA]</scope>
    <source>
        <strain evidence="9">ATCC 52028</strain>
    </source>
</reference>
<name>A0A4P9X0Z0_9FUNG</name>
<evidence type="ECO:0000256" key="1">
    <source>
        <dbReference type="ARBA" id="ARBA00004123"/>
    </source>
</evidence>
<evidence type="ECO:0000313" key="8">
    <source>
        <dbReference type="EMBL" id="RKO98712.1"/>
    </source>
</evidence>
<dbReference type="InterPro" id="IPR016849">
    <property type="entry name" value="Rtt109"/>
</dbReference>
<dbReference type="PROSITE" id="PS51728">
    <property type="entry name" value="RTT109_HAT"/>
    <property type="match status" value="1"/>
</dbReference>
<comment type="subcellular location">
    <subcellularLocation>
        <location evidence="1">Nucleus</location>
    </subcellularLocation>
</comment>
<organism evidence="8 9">
    <name type="scientific">Caulochytrium protostelioides</name>
    <dbReference type="NCBI Taxonomy" id="1555241"/>
    <lineage>
        <taxon>Eukaryota</taxon>
        <taxon>Fungi</taxon>
        <taxon>Fungi incertae sedis</taxon>
        <taxon>Chytridiomycota</taxon>
        <taxon>Chytridiomycota incertae sedis</taxon>
        <taxon>Chytridiomycetes</taxon>
        <taxon>Caulochytriales</taxon>
        <taxon>Caulochytriaceae</taxon>
        <taxon>Caulochytrium</taxon>
    </lineage>
</organism>
<keyword evidence="6" id="KW-0539">Nucleus</keyword>
<evidence type="ECO:0000256" key="4">
    <source>
        <dbReference type="ARBA" id="ARBA00023015"/>
    </source>
</evidence>
<evidence type="ECO:0000256" key="3">
    <source>
        <dbReference type="ARBA" id="ARBA00022679"/>
    </source>
</evidence>
<evidence type="ECO:0000256" key="7">
    <source>
        <dbReference type="SAM" id="MobiDB-lite"/>
    </source>
</evidence>
<dbReference type="STRING" id="1555241.A0A4P9X0Z0"/>
<feature type="compositionally biased region" description="Acidic residues" evidence="7">
    <location>
        <begin position="348"/>
        <end position="364"/>
    </location>
</feature>
<feature type="compositionally biased region" description="Pro residues" evidence="7">
    <location>
        <begin position="435"/>
        <end position="447"/>
    </location>
</feature>
<protein>
    <recommendedName>
        <fullName evidence="2">histone acetyltransferase</fullName>
        <ecNumber evidence="2">2.3.1.48</ecNumber>
    </recommendedName>
</protein>
<proteinExistence type="predicted"/>
<evidence type="ECO:0000256" key="2">
    <source>
        <dbReference type="ARBA" id="ARBA00013184"/>
    </source>
</evidence>
<gene>
    <name evidence="8" type="ORF">CXG81DRAFT_21104</name>
</gene>
<dbReference type="GO" id="GO:0006355">
    <property type="term" value="P:regulation of DNA-templated transcription"/>
    <property type="evidence" value="ECO:0007669"/>
    <property type="project" value="InterPro"/>
</dbReference>
<feature type="region of interest" description="Disordered" evidence="7">
    <location>
        <begin position="535"/>
        <end position="556"/>
    </location>
</feature>
<dbReference type="GO" id="GO:0005634">
    <property type="term" value="C:nucleus"/>
    <property type="evidence" value="ECO:0007669"/>
    <property type="project" value="UniProtKB-SubCell"/>
</dbReference>
<keyword evidence="4" id="KW-0805">Transcription regulation</keyword>
<feature type="region of interest" description="Disordered" evidence="7">
    <location>
        <begin position="427"/>
        <end position="451"/>
    </location>
</feature>
<dbReference type="AlphaFoldDB" id="A0A4P9X0Z0"/>
<accession>A0A4P9X0Z0</accession>
<feature type="compositionally biased region" description="Low complexity" evidence="7">
    <location>
        <begin position="28"/>
        <end position="45"/>
    </location>
</feature>
<feature type="region of interest" description="Disordered" evidence="7">
    <location>
        <begin position="1"/>
        <end position="45"/>
    </location>
</feature>
<feature type="region of interest" description="Disordered" evidence="7">
    <location>
        <begin position="346"/>
        <end position="397"/>
    </location>
</feature>
<dbReference type="GO" id="GO:0010484">
    <property type="term" value="F:histone H3 acetyltransferase activity"/>
    <property type="evidence" value="ECO:0007669"/>
    <property type="project" value="InterPro"/>
</dbReference>
<dbReference type="EC" id="2.3.1.48" evidence="2"/>
<feature type="compositionally biased region" description="Low complexity" evidence="7">
    <location>
        <begin position="365"/>
        <end position="384"/>
    </location>
</feature>
<keyword evidence="5" id="KW-0804">Transcription</keyword>
<sequence>MRRCGFPTNSNPGPSAPLPPAATGMTRSSTSTSLAPTPASASTSVSPASVASSASAPALPAAFASALAAIYHTRATPGTAPCPSAADGVAKTATTATATPSLLPLVVDWCLTPLVRAPPLLTDPCCSVTWRQSALLLLHTPTQGALLAAKFAAYVVTDRDHRPLHSYYYIGQLDSTGLAHVDRPANADGADADAAAAAAAAAAAPARPGLARDAVTALIEAIATTAAAATPWSVHVYARAAPVYLFPGSQRLPTKHPRGAADLAGWWMSVLDAAAVRAAAEPSAWVADWLVPAYGEAASATRGILAGRRPALRLAWTWGGPWRRLGVARGVPQFPDDAKTKTLRLLVDDDGDGDGDGDSDDNGDGDANGSGDAAADASCAEANAPTTDARASGTGTNPAGWRAFEELFLATDAVTDRSALLSLAPAVSRHTAPQSPRPSMPPSPPLGPATHSEASYAALETRLLALSFASVEEVAESSRRLLAAWTGSRLPSAPLPAERCQLAGVLIPASAAAQRAAAATASAASPLSAARPLGIKRKAPSDAPAPVHTLMVKRRS</sequence>